<reference evidence="2 3" key="1">
    <citation type="journal article" date="2015" name="Int. J. Syst. Evol. Microbiol.">
        <title>Revisiting Corynebacterium glyciniphilum (ex Kubota et al., 1972) sp. nov., nom. rev., isolated from putrefied banana.</title>
        <authorList>
            <person name="Al-Dilaimi A."/>
            <person name="Bednarz H."/>
            <person name="Lomker A."/>
            <person name="Niehaus K."/>
            <person name="Kalinowski J."/>
            <person name="Ruckert C."/>
        </authorList>
    </citation>
    <scope>NUCLEOTIDE SEQUENCE [LARGE SCALE GENOMIC DNA]</scope>
    <source>
        <strain evidence="2">AJ 3170</strain>
    </source>
</reference>
<evidence type="ECO:0008006" key="4">
    <source>
        <dbReference type="Google" id="ProtNLM"/>
    </source>
</evidence>
<dbReference type="eggNOG" id="ENOG50306ST">
    <property type="taxonomic scope" value="Bacteria"/>
</dbReference>
<dbReference type="KEGG" id="cgy:CGLY_11790"/>
<organism evidence="2 3">
    <name type="scientific">Corynebacterium glyciniphilum AJ 3170</name>
    <dbReference type="NCBI Taxonomy" id="1404245"/>
    <lineage>
        <taxon>Bacteria</taxon>
        <taxon>Bacillati</taxon>
        <taxon>Actinomycetota</taxon>
        <taxon>Actinomycetes</taxon>
        <taxon>Mycobacteriales</taxon>
        <taxon>Corynebacteriaceae</taxon>
        <taxon>Corynebacterium</taxon>
    </lineage>
</organism>
<dbReference type="HOGENOM" id="CLU_406383_0_0_11"/>
<feature type="compositionally biased region" description="Gly residues" evidence="1">
    <location>
        <begin position="640"/>
        <end position="652"/>
    </location>
</feature>
<evidence type="ECO:0000313" key="3">
    <source>
        <dbReference type="Proteomes" id="UP000023703"/>
    </source>
</evidence>
<feature type="compositionally biased region" description="Basic and acidic residues" evidence="1">
    <location>
        <begin position="440"/>
        <end position="459"/>
    </location>
</feature>
<gene>
    <name evidence="2" type="ORF">CGLY_11790</name>
</gene>
<protein>
    <recommendedName>
        <fullName evidence="4">Relaxase/mobilization nuclease domain-containing protein</fullName>
    </recommendedName>
</protein>
<sequence length="676" mass="75617">MSVLVGSHVKRGNIRGWVKYCARLDLDDEARAEAVPVVVSNIGEGMDIADNMETLLRGTTRTNGGESLVLSFPAHEMDVNNPEHQQQVGDLAYEAAHRFAPNCPIAAFVHTDSDGGKLHAHIFIGNHDKQTHLSNQRNMKITHLRKINDRLMIENGLEVCTPGKRTRSKTWADIRVEREQAAQRDASNAELLAANPNAKLEKAPVRSVNTPEDIKSRADVFEYLSGVIATETSIQTTAREEGRSSTPVIPESLKKRLRLYGVSMDIKPDNGHGHTITYAAVDSNGKPIKVDPPAGSKRKSQIRVVAKDSKMGTDFTYDGLVQQIEKEHREFRLDIHKLGDSEQDFLETHYGVETADDLNEDQLEEFKRQFDRGMYYAPATSAPVGTQHHKAVPAAKPVQAPAVDVDLEPVVDDDEGLIIEEDDDNLIIDDDREPTPQPVRAEEKDEKKVSTPEVSKETVETQEAAQQPNESLKEQQRRHRDDDEGTTQERQKEQDKQPEQVAQAATQPEMSDWMKERVAQGQRHEQNFEKPVEPAVQWKDLHNGPLKGKGYPPRGHRFVETKTGFIKTEKLTEVEQAQELVEAQDTYAEVRWSGNQGAARFTKQRLEKAYTKSELMIGEKAKTMTREQRALAILDSNDGRFGGGGHPKGGGRSMIDRTSKNTGRSTSRSTSRDITD</sequence>
<feature type="compositionally biased region" description="Basic and acidic residues" evidence="1">
    <location>
        <begin position="471"/>
        <end position="498"/>
    </location>
</feature>
<feature type="compositionally biased region" description="Basic and acidic residues" evidence="1">
    <location>
        <begin position="512"/>
        <end position="532"/>
    </location>
</feature>
<dbReference type="EMBL" id="CP006842">
    <property type="protein sequence ID" value="AHW64803.1"/>
    <property type="molecule type" value="Genomic_DNA"/>
</dbReference>
<feature type="compositionally biased region" description="Low complexity" evidence="1">
    <location>
        <begin position="660"/>
        <end position="669"/>
    </location>
</feature>
<keyword evidence="3" id="KW-1185">Reference proteome</keyword>
<dbReference type="Proteomes" id="UP000023703">
    <property type="component" value="Chromosome"/>
</dbReference>
<feature type="compositionally biased region" description="Acidic residues" evidence="1">
    <location>
        <begin position="409"/>
        <end position="432"/>
    </location>
</feature>
<proteinExistence type="predicted"/>
<feature type="compositionally biased region" description="Polar residues" evidence="1">
    <location>
        <begin position="461"/>
        <end position="470"/>
    </location>
</feature>
<dbReference type="OrthoDB" id="2080707at2"/>
<name>X5DNS6_9CORY</name>
<accession>X5DNS6</accession>
<feature type="region of interest" description="Disordered" evidence="1">
    <location>
        <begin position="409"/>
        <end position="557"/>
    </location>
</feature>
<evidence type="ECO:0000313" key="2">
    <source>
        <dbReference type="EMBL" id="AHW64803.1"/>
    </source>
</evidence>
<feature type="region of interest" description="Disordered" evidence="1">
    <location>
        <begin position="632"/>
        <end position="676"/>
    </location>
</feature>
<dbReference type="RefSeq" id="WP_144313684.1">
    <property type="nucleotide sequence ID" value="NZ_CP006842.1"/>
</dbReference>
<dbReference type="AlphaFoldDB" id="X5DNS6"/>
<evidence type="ECO:0000256" key="1">
    <source>
        <dbReference type="SAM" id="MobiDB-lite"/>
    </source>
</evidence>